<evidence type="ECO:0000313" key="2">
    <source>
        <dbReference type="Proteomes" id="UP000824596"/>
    </source>
</evidence>
<dbReference type="EMBL" id="JAIZPD010000021">
    <property type="protein sequence ID" value="KAH0957392.1"/>
    <property type="molecule type" value="Genomic_DNA"/>
</dbReference>
<dbReference type="Proteomes" id="UP000824596">
    <property type="component" value="Unassembled WGS sequence"/>
</dbReference>
<accession>A0A9P8ML87</accession>
<dbReference type="OrthoDB" id="408152at2759"/>
<dbReference type="InterPro" id="IPR040632">
    <property type="entry name" value="Sulfotransfer_4"/>
</dbReference>
<dbReference type="Gene3D" id="3.40.50.300">
    <property type="entry name" value="P-loop containing nucleotide triphosphate hydrolases"/>
    <property type="match status" value="1"/>
</dbReference>
<keyword evidence="2" id="KW-1185">Reference proteome</keyword>
<dbReference type="InterPro" id="IPR027417">
    <property type="entry name" value="P-loop_NTPase"/>
</dbReference>
<name>A0A9P8ML87_9HYPO</name>
<organism evidence="1 2">
    <name type="scientific">Hirsutella rhossiliensis</name>
    <dbReference type="NCBI Taxonomy" id="111463"/>
    <lineage>
        <taxon>Eukaryota</taxon>
        <taxon>Fungi</taxon>
        <taxon>Dikarya</taxon>
        <taxon>Ascomycota</taxon>
        <taxon>Pezizomycotina</taxon>
        <taxon>Sordariomycetes</taxon>
        <taxon>Hypocreomycetidae</taxon>
        <taxon>Hypocreales</taxon>
        <taxon>Ophiocordycipitaceae</taxon>
        <taxon>Hirsutella</taxon>
    </lineage>
</organism>
<protein>
    <submittedName>
        <fullName evidence="1">Uncharacterized protein</fullName>
    </submittedName>
</protein>
<dbReference type="RefSeq" id="XP_044714906.1">
    <property type="nucleotide sequence ID" value="XM_044870009.1"/>
</dbReference>
<reference evidence="1" key="1">
    <citation type="submission" date="2021-09" db="EMBL/GenBank/DDBJ databases">
        <title>A high-quality genome of the endoparasitic fungus Hirsutella rhossiliensis with a comparison of Hirsutella genomes reveals transposable elements contributing to genome size variation.</title>
        <authorList>
            <person name="Lin R."/>
            <person name="Jiao Y."/>
            <person name="Sun X."/>
            <person name="Ling J."/>
            <person name="Xie B."/>
            <person name="Cheng X."/>
        </authorList>
    </citation>
    <scope>NUCLEOTIDE SEQUENCE</scope>
    <source>
        <strain evidence="1">HR02</strain>
    </source>
</reference>
<gene>
    <name evidence="1" type="ORF">HRG_11539</name>
</gene>
<dbReference type="GeneID" id="68360667"/>
<dbReference type="AlphaFoldDB" id="A0A9P8ML87"/>
<comment type="caution">
    <text evidence="1">The sequence shown here is derived from an EMBL/GenBank/DDBJ whole genome shotgun (WGS) entry which is preliminary data.</text>
</comment>
<proteinExistence type="predicted"/>
<sequence>MAEALAILGYQAVYHGLRLNDSPSDQRILGRAAEATFSVLPTYTGRPIFGSCEAATDMAAVFAPQLIGVYPKAKVILVIRDFEAWSASVEDVIFK</sequence>
<dbReference type="Pfam" id="PF17784">
    <property type="entry name" value="Sulfotransfer_4"/>
    <property type="match status" value="1"/>
</dbReference>
<evidence type="ECO:0000313" key="1">
    <source>
        <dbReference type="EMBL" id="KAH0957392.1"/>
    </source>
</evidence>